<dbReference type="KEGG" id="eaz:JHT90_01830"/>
<evidence type="ECO:0000313" key="7">
    <source>
        <dbReference type="Proteomes" id="UP000595278"/>
    </source>
</evidence>
<evidence type="ECO:0000313" key="6">
    <source>
        <dbReference type="EMBL" id="QQP86018.1"/>
    </source>
</evidence>
<dbReference type="AlphaFoldDB" id="A0A974NGA8"/>
<feature type="transmembrane region" description="Helical" evidence="1">
    <location>
        <begin position="51"/>
        <end position="71"/>
    </location>
</feature>
<name>A0A974NGA8_9GAMM</name>
<dbReference type="Pfam" id="PF21070">
    <property type="entry name" value="IcmF_helical"/>
    <property type="match status" value="1"/>
</dbReference>
<feature type="transmembrane region" description="Helical" evidence="1">
    <location>
        <begin position="16"/>
        <end position="39"/>
    </location>
</feature>
<dbReference type="Proteomes" id="UP000595278">
    <property type="component" value="Chromosome"/>
</dbReference>
<protein>
    <submittedName>
        <fullName evidence="6">Type VI secretion system membrane subunit TssM</fullName>
    </submittedName>
</protein>
<evidence type="ECO:0000256" key="1">
    <source>
        <dbReference type="SAM" id="Phobius"/>
    </source>
</evidence>
<dbReference type="InterPro" id="IPR017731">
    <property type="entry name" value="TssM1-like"/>
</dbReference>
<dbReference type="RefSeq" id="WP_201093414.1">
    <property type="nucleotide sequence ID" value="NZ_CP067393.1"/>
</dbReference>
<evidence type="ECO:0000259" key="2">
    <source>
        <dbReference type="Pfam" id="PF06744"/>
    </source>
</evidence>
<dbReference type="EMBL" id="CP067393">
    <property type="protein sequence ID" value="QQP86018.1"/>
    <property type="molecule type" value="Genomic_DNA"/>
</dbReference>
<reference evidence="6 7" key="1">
    <citation type="submission" date="2021-01" db="EMBL/GenBank/DDBJ databases">
        <title>Entomomonas sp. F2A isolated from a house cricket (Acheta domesticus).</title>
        <authorList>
            <person name="Spergser J."/>
            <person name="Busse H.-J."/>
        </authorList>
    </citation>
    <scope>NUCLEOTIDE SEQUENCE [LARGE SCALE GENOMIC DNA]</scope>
    <source>
        <strain evidence="6 7">F2A</strain>
    </source>
</reference>
<evidence type="ECO:0000259" key="5">
    <source>
        <dbReference type="Pfam" id="PF21070"/>
    </source>
</evidence>
<feature type="transmembrane region" description="Helical" evidence="1">
    <location>
        <begin position="449"/>
        <end position="468"/>
    </location>
</feature>
<dbReference type="Pfam" id="PF14331">
    <property type="entry name" value="IcmF-related_N"/>
    <property type="match status" value="1"/>
</dbReference>
<dbReference type="SUPFAM" id="SSF52540">
    <property type="entry name" value="P-loop containing nucleoside triphosphate hydrolases"/>
    <property type="match status" value="1"/>
</dbReference>
<feature type="domain" description="Type VI secretion system component TssM1 helical" evidence="5">
    <location>
        <begin position="961"/>
        <end position="1057"/>
    </location>
</feature>
<dbReference type="InterPro" id="IPR009612">
    <property type="entry name" value="IcmF-rel"/>
</dbReference>
<feature type="domain" description="Type VI secretion system IcmF C-terminal" evidence="2">
    <location>
        <begin position="1067"/>
        <end position="1173"/>
    </location>
</feature>
<accession>A0A974NGA8</accession>
<dbReference type="NCBIfam" id="TIGR03348">
    <property type="entry name" value="VI_IcmF"/>
    <property type="match status" value="1"/>
</dbReference>
<dbReference type="PANTHER" id="PTHR36153">
    <property type="entry name" value="INNER MEMBRANE PROTEIN-RELATED"/>
    <property type="match status" value="1"/>
</dbReference>
<keyword evidence="1" id="KW-0472">Membrane</keyword>
<dbReference type="InterPro" id="IPR025743">
    <property type="entry name" value="TssM1_N"/>
</dbReference>
<dbReference type="InterPro" id="IPR027417">
    <property type="entry name" value="P-loop_NTPase"/>
</dbReference>
<sequence length="1193" mass="136345">MKRFFRKLAVFFKKRWVWTLCIALFLALLVWFLFPYFGFGESKPWESSTSRLVTICIIFLLWGLLLVFLNWRETAKQKKKLTSDQVQEKLIVEEKIYEERQAVTSLYKKAMQTLKKSSIYKGRSQGWKHDLPWYLLIGPESSGKTSILDFSGLNFPLNQIEQRLTKNIEGTRYCEWYFAENGVVVDTSGRYFSQENSEVDSAGWLTLLNLLRRRKRSRPLNGVLVNVPIDDLLSHDEVHLERIARQTRARLHDIQQRLGTECPVYILFSKADHIIGFNEFFDNISQEESAQVLGVTFTKDQKVVSADLTRFEFERLLERLNKQVVNNLHQERDIQRRGKILDFPYQFNLIAEQLCLFIELATTGNRYQEASHLRGFYFMSVPHVIEHLDEHTVRIGRNLGLSSKALPVYRQGKPRFLYQLFTSVIFPESELATLDETERKRLSWKQRSLYIGSVATLAGIGLLWGYSFSANNNYLKETNELGVMLTKQHAELIPKGDLAQLESVLNTSYKAYKVFPSDKDLSISHQLGLYQGEKTTPAVLATYNDELLKQMLPAVARQLETQIRSNFTNRDKLLNSLRAYLMLNYEQHRDREYLAATMSDYWANIYPNNTELQDDLEGHFDRLLALDFIYPLNDELVAQARRILSNEPLANLVYNAMKQDAKILPDYVLSQHLGSQGYLIKGADKKIAGFFTKSGYNQYFLSKKALDFITKTLRDNWVLGSADTLSPAELQKILVQVEQLYFIDYTDQWSNTIGGLKVANVNSFPESDSQLTGLTAANSPFLLLLGEIKEHTKLPGIIPEPDEDDKDVIADKTGDINTNSSAKQMAKQATKKAAIKGVNAGIDGAKKLAAAAVPEQGKKRMVQMFTPYHRLLLDDGSPSSDYAAASQALNELNQKISMLSRDSAPEQAALAWAKDRMEGQQDALSAVQNAVKRLPAPFDKWYTQIADDNWRIILASSYNYINQAYKANVYTYYNSSIRGRYPFNGKANTDVAMSDFVRFFKVGGIMDSFYESNLKPFVSTNGSYYQVKTIDGRGLPISSASLAQFRVVRVIQAGLFSENPEHPTVSFKLEPHFLEVTLSRVILQIGDQKIEYRHGPILSNRFTWPTENADTSIVSEKFEDLSGNRTLYQTEPGAWSLFRFIDQMEISYASGRDVMILKTNVDGKYANYLLSTQRSPNPFDVKIYRAFALRDNL</sequence>
<dbReference type="Pfam" id="PF06761">
    <property type="entry name" value="IcmF-related"/>
    <property type="match status" value="1"/>
</dbReference>
<dbReference type="InterPro" id="IPR053156">
    <property type="entry name" value="T6SS_TssM-like"/>
</dbReference>
<dbReference type="Pfam" id="PF06744">
    <property type="entry name" value="IcmF_C"/>
    <property type="match status" value="1"/>
</dbReference>
<evidence type="ECO:0000259" key="4">
    <source>
        <dbReference type="Pfam" id="PF14331"/>
    </source>
</evidence>
<evidence type="ECO:0000259" key="3">
    <source>
        <dbReference type="Pfam" id="PF06761"/>
    </source>
</evidence>
<dbReference type="InterPro" id="IPR010623">
    <property type="entry name" value="IcmF_C"/>
</dbReference>
<organism evidence="6 7">
    <name type="scientific">Entomomonas asaccharolytica</name>
    <dbReference type="NCBI Taxonomy" id="2785331"/>
    <lineage>
        <taxon>Bacteria</taxon>
        <taxon>Pseudomonadati</taxon>
        <taxon>Pseudomonadota</taxon>
        <taxon>Gammaproteobacteria</taxon>
        <taxon>Pseudomonadales</taxon>
        <taxon>Pseudomonadaceae</taxon>
        <taxon>Entomomonas</taxon>
    </lineage>
</organism>
<keyword evidence="7" id="KW-1185">Reference proteome</keyword>
<keyword evidence="1" id="KW-0812">Transmembrane</keyword>
<dbReference type="InterPro" id="IPR048677">
    <property type="entry name" value="TssM1_hel"/>
</dbReference>
<proteinExistence type="predicted"/>
<gene>
    <name evidence="6" type="primary">tssM</name>
    <name evidence="6" type="ORF">JHT90_01830</name>
</gene>
<feature type="domain" description="Type VI secretion system component TssM1 N-terminal" evidence="4">
    <location>
        <begin position="198"/>
        <end position="451"/>
    </location>
</feature>
<feature type="domain" description="IcmF-related" evidence="3">
    <location>
        <begin position="504"/>
        <end position="792"/>
    </location>
</feature>
<dbReference type="PANTHER" id="PTHR36153:SF1">
    <property type="entry name" value="TYPE VI SECRETION SYSTEM COMPONENT TSSM1"/>
    <property type="match status" value="1"/>
</dbReference>
<keyword evidence="1" id="KW-1133">Transmembrane helix</keyword>